<evidence type="ECO:0000256" key="1">
    <source>
        <dbReference type="SAM" id="Phobius"/>
    </source>
</evidence>
<keyword evidence="1" id="KW-0472">Membrane</keyword>
<sequence length="129" mass="13964">MNKFQYLLLPLSFSARSICSACLVAGGPACALYFVLPRPARWMFDRSGLVVLSRGLPNACRDGAKAAACYAEVREPKLGRWAGGRACLDSPDPSPTAGVDTPRQYATHHRSTTARCKCSAVYHCWEPGS</sequence>
<evidence type="ECO:0000313" key="2">
    <source>
        <dbReference type="EMBL" id="KAG2617719.1"/>
    </source>
</evidence>
<name>A0A8T0UBD3_PANVG</name>
<feature type="transmembrane region" description="Helical" evidence="1">
    <location>
        <begin position="13"/>
        <end position="36"/>
    </location>
</feature>
<gene>
    <name evidence="2" type="ORF">PVAP13_3NG183114</name>
</gene>
<organism evidence="2 3">
    <name type="scientific">Panicum virgatum</name>
    <name type="common">Blackwell switchgrass</name>
    <dbReference type="NCBI Taxonomy" id="38727"/>
    <lineage>
        <taxon>Eukaryota</taxon>
        <taxon>Viridiplantae</taxon>
        <taxon>Streptophyta</taxon>
        <taxon>Embryophyta</taxon>
        <taxon>Tracheophyta</taxon>
        <taxon>Spermatophyta</taxon>
        <taxon>Magnoliopsida</taxon>
        <taxon>Liliopsida</taxon>
        <taxon>Poales</taxon>
        <taxon>Poaceae</taxon>
        <taxon>PACMAD clade</taxon>
        <taxon>Panicoideae</taxon>
        <taxon>Panicodae</taxon>
        <taxon>Paniceae</taxon>
        <taxon>Panicinae</taxon>
        <taxon>Panicum</taxon>
        <taxon>Panicum sect. Hiantes</taxon>
    </lineage>
</organism>
<evidence type="ECO:0000313" key="3">
    <source>
        <dbReference type="Proteomes" id="UP000823388"/>
    </source>
</evidence>
<protein>
    <submittedName>
        <fullName evidence="2">Uncharacterized protein</fullName>
    </submittedName>
</protein>
<dbReference type="AlphaFoldDB" id="A0A8T0UBD3"/>
<accession>A0A8T0UBD3</accession>
<dbReference type="Proteomes" id="UP000823388">
    <property type="component" value="Chromosome 3N"/>
</dbReference>
<reference evidence="2" key="1">
    <citation type="submission" date="2020-05" db="EMBL/GenBank/DDBJ databases">
        <title>WGS assembly of Panicum virgatum.</title>
        <authorList>
            <person name="Lovell J.T."/>
            <person name="Jenkins J."/>
            <person name="Shu S."/>
            <person name="Juenger T.E."/>
            <person name="Schmutz J."/>
        </authorList>
    </citation>
    <scope>NUCLEOTIDE SEQUENCE</scope>
    <source>
        <strain evidence="2">AP13</strain>
    </source>
</reference>
<comment type="caution">
    <text evidence="2">The sequence shown here is derived from an EMBL/GenBank/DDBJ whole genome shotgun (WGS) entry which is preliminary data.</text>
</comment>
<proteinExistence type="predicted"/>
<keyword evidence="3" id="KW-1185">Reference proteome</keyword>
<dbReference type="EMBL" id="CM029042">
    <property type="protein sequence ID" value="KAG2617719.1"/>
    <property type="molecule type" value="Genomic_DNA"/>
</dbReference>
<keyword evidence="1" id="KW-0812">Transmembrane</keyword>
<keyword evidence="1" id="KW-1133">Transmembrane helix</keyword>